<sequence length="158" mass="17666">MRQPCEQTGFRIGFRTIIHTIAKLIEMSRKPLCLAFIDLKNALDSVETDAVFEALLTHGVPTQYISPSRAVQKIHDQDLTILQRRLRMGGVQQGDTISPKLFNATLEKVMLELEWEDMGVKVDDRQLHQICFAGDIVLITPSINISVVCSLSSSAQPC</sequence>
<dbReference type="PANTHER" id="PTHR47027:SF29">
    <property type="entry name" value="C2H2-TYPE DOMAIN-CONTAINING PROTEIN"/>
    <property type="match status" value="1"/>
</dbReference>
<reference evidence="4" key="2">
    <citation type="submission" date="2019-09" db="UniProtKB">
        <authorList>
            <consortium name="WormBaseParasite"/>
        </authorList>
    </citation>
    <scope>IDENTIFICATION</scope>
</reference>
<name>A0A183GCX1_HELPZ</name>
<evidence type="ECO:0000313" key="2">
    <source>
        <dbReference type="EMBL" id="VDP18039.1"/>
    </source>
</evidence>
<feature type="domain" description="Reverse transcriptase" evidence="1">
    <location>
        <begin position="1"/>
        <end position="158"/>
    </location>
</feature>
<evidence type="ECO:0000259" key="1">
    <source>
        <dbReference type="PROSITE" id="PS50878"/>
    </source>
</evidence>
<dbReference type="EMBL" id="UZAH01031819">
    <property type="protein sequence ID" value="VDP18039.1"/>
    <property type="molecule type" value="Genomic_DNA"/>
</dbReference>
<evidence type="ECO:0000313" key="3">
    <source>
        <dbReference type="Proteomes" id="UP000050761"/>
    </source>
</evidence>
<accession>A0A183GCX1</accession>
<dbReference type="Pfam" id="PF00078">
    <property type="entry name" value="RVT_1"/>
    <property type="match status" value="1"/>
</dbReference>
<dbReference type="AlphaFoldDB" id="A0A183GCX1"/>
<reference evidence="2 3" key="1">
    <citation type="submission" date="2018-11" db="EMBL/GenBank/DDBJ databases">
        <authorList>
            <consortium name="Pathogen Informatics"/>
        </authorList>
    </citation>
    <scope>NUCLEOTIDE SEQUENCE [LARGE SCALE GENOMIC DNA]</scope>
</reference>
<organism evidence="3 4">
    <name type="scientific">Heligmosomoides polygyrus</name>
    <name type="common">Parasitic roundworm</name>
    <dbReference type="NCBI Taxonomy" id="6339"/>
    <lineage>
        <taxon>Eukaryota</taxon>
        <taxon>Metazoa</taxon>
        <taxon>Ecdysozoa</taxon>
        <taxon>Nematoda</taxon>
        <taxon>Chromadorea</taxon>
        <taxon>Rhabditida</taxon>
        <taxon>Rhabditina</taxon>
        <taxon>Rhabditomorpha</taxon>
        <taxon>Strongyloidea</taxon>
        <taxon>Heligmosomidae</taxon>
        <taxon>Heligmosomoides</taxon>
    </lineage>
</organism>
<keyword evidence="3" id="KW-1185">Reference proteome</keyword>
<gene>
    <name evidence="2" type="ORF">HPBE_LOCUS20051</name>
</gene>
<evidence type="ECO:0000313" key="4">
    <source>
        <dbReference type="WBParaSite" id="HPBE_0002005201-mRNA-1"/>
    </source>
</evidence>
<dbReference type="PROSITE" id="PS50878">
    <property type="entry name" value="RT_POL"/>
    <property type="match status" value="1"/>
</dbReference>
<proteinExistence type="predicted"/>
<accession>A0A3P8F1U1</accession>
<dbReference type="WBParaSite" id="HPBE_0002005201-mRNA-1">
    <property type="protein sequence ID" value="HPBE_0002005201-mRNA-1"/>
    <property type="gene ID" value="HPBE_0002005201"/>
</dbReference>
<dbReference type="PANTHER" id="PTHR47027">
    <property type="entry name" value="REVERSE TRANSCRIPTASE DOMAIN-CONTAINING PROTEIN"/>
    <property type="match status" value="1"/>
</dbReference>
<dbReference type="OrthoDB" id="410104at2759"/>
<dbReference type="Proteomes" id="UP000050761">
    <property type="component" value="Unassembled WGS sequence"/>
</dbReference>
<dbReference type="InterPro" id="IPR000477">
    <property type="entry name" value="RT_dom"/>
</dbReference>
<protein>
    <submittedName>
        <fullName evidence="4">Reverse transcriptase domain-containing protein</fullName>
    </submittedName>
</protein>